<keyword evidence="2" id="KW-1185">Reference proteome</keyword>
<reference evidence="1 2" key="1">
    <citation type="submission" date="2019-10" db="EMBL/GenBank/DDBJ databases">
        <title>Corynebacterium sp novel species isolated from the respiratory tract of Marmot.</title>
        <authorList>
            <person name="Zhang G."/>
        </authorList>
    </citation>
    <scope>NUCLEOTIDE SEQUENCE [LARGE SCALE GENOMIC DNA]</scope>
    <source>
        <strain evidence="1 2">336</strain>
    </source>
</reference>
<proteinExistence type="predicted"/>
<gene>
    <name evidence="1" type="ORF">F8377_07950</name>
</gene>
<accession>A0ABQ6VC72</accession>
<evidence type="ECO:0000313" key="2">
    <source>
        <dbReference type="Proteomes" id="UP000436181"/>
    </source>
</evidence>
<evidence type="ECO:0008006" key="3">
    <source>
        <dbReference type="Google" id="ProtNLM"/>
    </source>
</evidence>
<dbReference type="EMBL" id="WBZJ01000003">
    <property type="protein sequence ID" value="KAB3519839.1"/>
    <property type="molecule type" value="Genomic_DNA"/>
</dbReference>
<organism evidence="1 2">
    <name type="scientific">Corynebacterium zhongnanshanii</name>
    <dbReference type="NCBI Taxonomy" id="2768834"/>
    <lineage>
        <taxon>Bacteria</taxon>
        <taxon>Bacillati</taxon>
        <taxon>Actinomycetota</taxon>
        <taxon>Actinomycetes</taxon>
        <taxon>Mycobacteriales</taxon>
        <taxon>Corynebacteriaceae</taxon>
        <taxon>Corynebacterium</taxon>
    </lineage>
</organism>
<protein>
    <recommendedName>
        <fullName evidence="3">Immunity repressor</fullName>
    </recommendedName>
</protein>
<dbReference type="RefSeq" id="WP_151844620.1">
    <property type="nucleotide sequence ID" value="NZ_WBZJ01000003.1"/>
</dbReference>
<name>A0ABQ6VC72_9CORY</name>
<evidence type="ECO:0000313" key="1">
    <source>
        <dbReference type="EMBL" id="KAB3519839.1"/>
    </source>
</evidence>
<sequence>MSGLTPELVVALMNSGYSQTAIGVEYGVSRQYVHQLALKAGHSPVIQKVKDIFPWDVSSEYYDNTVYQGLKLLGHYRLGGEGSINGSSKKKVNSILKKIVVFHQVIDFDPSYPAIPGITNGPGFAYVPRTEKDEDFVVKIRPGTKIVGEGDRIWRIPEVWP</sequence>
<dbReference type="Proteomes" id="UP000436181">
    <property type="component" value="Unassembled WGS sequence"/>
</dbReference>
<comment type="caution">
    <text evidence="1">The sequence shown here is derived from an EMBL/GenBank/DDBJ whole genome shotgun (WGS) entry which is preliminary data.</text>
</comment>